<dbReference type="Gene3D" id="1.10.390.10">
    <property type="entry name" value="Neutral Protease Domain 2"/>
    <property type="match status" value="1"/>
</dbReference>
<evidence type="ECO:0000313" key="3">
    <source>
        <dbReference type="EMBL" id="MCQ1531355.1"/>
    </source>
</evidence>
<dbReference type="CDD" id="cd09604">
    <property type="entry name" value="M1_APN_like"/>
    <property type="match status" value="1"/>
</dbReference>
<dbReference type="RefSeq" id="WP_255228886.1">
    <property type="nucleotide sequence ID" value="NZ_JAJEKE010000021.1"/>
</dbReference>
<gene>
    <name evidence="3" type="ORF">LJD61_17675</name>
</gene>
<dbReference type="PANTHER" id="PTHR45726">
    <property type="entry name" value="LEUKOTRIENE A-4 HYDROLASE"/>
    <property type="match status" value="1"/>
</dbReference>
<keyword evidence="4" id="KW-1185">Reference proteome</keyword>
<feature type="domain" description="Peptidase M1 membrane alanine aminopeptidase" evidence="2">
    <location>
        <begin position="287"/>
        <end position="494"/>
    </location>
</feature>
<evidence type="ECO:0000313" key="4">
    <source>
        <dbReference type="Proteomes" id="UP001651880"/>
    </source>
</evidence>
<keyword evidence="1" id="KW-0732">Signal</keyword>
<dbReference type="InterPro" id="IPR034015">
    <property type="entry name" value="M1_LTA4H"/>
</dbReference>
<evidence type="ECO:0000256" key="1">
    <source>
        <dbReference type="SAM" id="SignalP"/>
    </source>
</evidence>
<dbReference type="InterPro" id="IPR027268">
    <property type="entry name" value="Peptidase_M4/M1_CTD_sf"/>
</dbReference>
<accession>A0ABT1NJA2</accession>
<dbReference type="PANTHER" id="PTHR45726:SF3">
    <property type="entry name" value="LEUKOTRIENE A-4 HYDROLASE"/>
    <property type="match status" value="1"/>
</dbReference>
<dbReference type="Pfam" id="PF01433">
    <property type="entry name" value="Peptidase_M1"/>
    <property type="match status" value="1"/>
</dbReference>
<feature type="chain" id="PRO_5045799185" evidence="1">
    <location>
        <begin position="28"/>
        <end position="499"/>
    </location>
</feature>
<protein>
    <submittedName>
        <fullName evidence="3">M1 family metallopeptidase</fullName>
    </submittedName>
</protein>
<dbReference type="Proteomes" id="UP001651880">
    <property type="component" value="Unassembled WGS sequence"/>
</dbReference>
<dbReference type="PROSITE" id="PS51257">
    <property type="entry name" value="PROKAR_LIPOPROTEIN"/>
    <property type="match status" value="1"/>
</dbReference>
<name>A0ABT1NJA2_9FIRM</name>
<organism evidence="3 4">
    <name type="scientific">Lutispora saccharofermentans</name>
    <dbReference type="NCBI Taxonomy" id="3024236"/>
    <lineage>
        <taxon>Bacteria</taxon>
        <taxon>Bacillati</taxon>
        <taxon>Bacillota</taxon>
        <taxon>Clostridia</taxon>
        <taxon>Lutisporales</taxon>
        <taxon>Lutisporaceae</taxon>
        <taxon>Lutispora</taxon>
    </lineage>
</organism>
<dbReference type="EMBL" id="JAJEKE010000021">
    <property type="protein sequence ID" value="MCQ1531355.1"/>
    <property type="molecule type" value="Genomic_DNA"/>
</dbReference>
<evidence type="ECO:0000259" key="2">
    <source>
        <dbReference type="Pfam" id="PF01433"/>
    </source>
</evidence>
<feature type="signal peptide" evidence="1">
    <location>
        <begin position="1"/>
        <end position="27"/>
    </location>
</feature>
<dbReference type="SUPFAM" id="SSF55486">
    <property type="entry name" value="Metalloproteases ('zincins'), catalytic domain"/>
    <property type="match status" value="1"/>
</dbReference>
<proteinExistence type="predicted"/>
<reference evidence="3 4" key="1">
    <citation type="submission" date="2021-10" db="EMBL/GenBank/DDBJ databases">
        <title>Lutispora strain m25 sp. nov., a thermophilic, non-spore-forming bacterium isolated from a lab-scale methanogenic bioreactor digesting anaerobic sludge.</title>
        <authorList>
            <person name="El Houari A."/>
            <person name="Mcdonald J."/>
        </authorList>
    </citation>
    <scope>NUCLEOTIDE SEQUENCE [LARGE SCALE GENOMIC DNA]</scope>
    <source>
        <strain evidence="4">m25</strain>
    </source>
</reference>
<sequence>MKFKLKLLPLFLILMIMISGCSMEKEAAPALQLDEVDARSFYNIDAELNAEEKTLTAVQEVNYYNNDDMEMKELYFHVYPNAFKTKETAPFLFDDFDNAYKRGFEPGYGEVTSVTQKDRNGEKLLKHSLSGEGATILKVELAAPLKPYERVNLKIEFILQIPPAGERFGYGENNFNMGNWYPIAAVYDEKDGWNLDKYFAIGDPFYSDAADYRVSIKIPDNYTVAASGRLIEEKKEDSRVQRIYEGKALRDFAFVANSNFTVLEEEVDGIKVMSYYYPEDRIRGEEALEYGVQSIKLFNKLYGKYPYPVYSVVQTEFPSGMEYPALVYISDKYYKPDYSSDPLIITVAHETAHQWFYGIVGNDQVDEAWLDEGFAAYSETVFAEKTYGKKTAQDYYRRTVEDSVKEAMSSRTIDGSVVKSLSEFKNWDDYGPTAYDRGAQVHNELRNMLGDDTFLKIVRTYVDRYKFKIATTDDYIKVCEEVSGKDLTEFFRPWIGDSK</sequence>
<dbReference type="InterPro" id="IPR014782">
    <property type="entry name" value="Peptidase_M1_dom"/>
</dbReference>
<comment type="caution">
    <text evidence="3">The sequence shown here is derived from an EMBL/GenBank/DDBJ whole genome shotgun (WGS) entry which is preliminary data.</text>
</comment>